<evidence type="ECO:0000256" key="1">
    <source>
        <dbReference type="ARBA" id="ARBA00006432"/>
    </source>
</evidence>
<evidence type="ECO:0000259" key="3">
    <source>
        <dbReference type="Pfam" id="PF00501"/>
    </source>
</evidence>
<comment type="similarity">
    <text evidence="1">Belongs to the ATP-dependent AMP-binding enzyme family.</text>
</comment>
<feature type="domain" description="AMP-binding enzyme C-terminal" evidence="4">
    <location>
        <begin position="372"/>
        <end position="446"/>
    </location>
</feature>
<dbReference type="RefSeq" id="WP_133346980.1">
    <property type="nucleotide sequence ID" value="NZ_SMZQ01000002.1"/>
</dbReference>
<dbReference type="Proteomes" id="UP000294621">
    <property type="component" value="Unassembled WGS sequence"/>
</dbReference>
<dbReference type="GO" id="GO:0031956">
    <property type="term" value="F:medium-chain fatty acid-CoA ligase activity"/>
    <property type="evidence" value="ECO:0007669"/>
    <property type="project" value="TreeGrafter"/>
</dbReference>
<dbReference type="InterPro" id="IPR045851">
    <property type="entry name" value="AMP-bd_C_sf"/>
</dbReference>
<feature type="domain" description="AMP-dependent synthetase/ligase" evidence="3">
    <location>
        <begin position="107"/>
        <end position="323"/>
    </location>
</feature>
<evidence type="ECO:0000256" key="2">
    <source>
        <dbReference type="ARBA" id="ARBA00022598"/>
    </source>
</evidence>
<dbReference type="GO" id="GO:0006631">
    <property type="term" value="P:fatty acid metabolic process"/>
    <property type="evidence" value="ECO:0007669"/>
    <property type="project" value="TreeGrafter"/>
</dbReference>
<dbReference type="Gene3D" id="3.30.300.30">
    <property type="match status" value="1"/>
</dbReference>
<dbReference type="InterPro" id="IPR020845">
    <property type="entry name" value="AMP-binding_CS"/>
</dbReference>
<dbReference type="PANTHER" id="PTHR43201:SF5">
    <property type="entry name" value="MEDIUM-CHAIN ACYL-COA LIGASE ACSF2, MITOCHONDRIAL"/>
    <property type="match status" value="1"/>
</dbReference>
<dbReference type="InterPro" id="IPR000873">
    <property type="entry name" value="AMP-dep_synth/lig_dom"/>
</dbReference>
<dbReference type="AlphaFoldDB" id="A0A4R5Y5G6"/>
<dbReference type="Pfam" id="PF13193">
    <property type="entry name" value="AMP-binding_C"/>
    <property type="match status" value="1"/>
</dbReference>
<name>A0A4R5Y5G6_9MICC</name>
<gene>
    <name evidence="5" type="ORF">E2R57_05015</name>
</gene>
<dbReference type="InterPro" id="IPR042099">
    <property type="entry name" value="ANL_N_sf"/>
</dbReference>
<proteinExistence type="inferred from homology"/>
<evidence type="ECO:0000259" key="4">
    <source>
        <dbReference type="Pfam" id="PF13193"/>
    </source>
</evidence>
<evidence type="ECO:0000313" key="6">
    <source>
        <dbReference type="Proteomes" id="UP000294621"/>
    </source>
</evidence>
<dbReference type="EMBL" id="SMZQ01000002">
    <property type="protein sequence ID" value="TDL39830.1"/>
    <property type="molecule type" value="Genomic_DNA"/>
</dbReference>
<keyword evidence="2 5" id="KW-0436">Ligase</keyword>
<dbReference type="OrthoDB" id="5240965at2"/>
<dbReference type="InterPro" id="IPR025110">
    <property type="entry name" value="AMP-bd_C"/>
</dbReference>
<dbReference type="SUPFAM" id="SSF56801">
    <property type="entry name" value="Acetyl-CoA synthetase-like"/>
    <property type="match status" value="1"/>
</dbReference>
<dbReference type="STRING" id="683150.G205_14313"/>
<dbReference type="PANTHER" id="PTHR43201">
    <property type="entry name" value="ACYL-COA SYNTHETASE"/>
    <property type="match status" value="1"/>
</dbReference>
<dbReference type="Gene3D" id="3.40.50.12780">
    <property type="entry name" value="N-terminal domain of ligase-like"/>
    <property type="match status" value="1"/>
</dbReference>
<reference evidence="5 6" key="1">
    <citation type="submission" date="2019-03" db="EMBL/GenBank/DDBJ databases">
        <title>Genome Sequencing and Assembly of Various Microbes Isolated from Partially Reclaimed Soil and Acid Mine Drainage (AMD) Site.</title>
        <authorList>
            <person name="Steinbock B."/>
            <person name="Bechtold R."/>
            <person name="Sevigny J.L."/>
            <person name="Thomas D."/>
            <person name="Cuthill L.R."/>
            <person name="Aveiro Johannsen E.J."/>
            <person name="Thomas K."/>
            <person name="Ghosh A."/>
        </authorList>
    </citation>
    <scope>NUCLEOTIDE SEQUENCE [LARGE SCALE GENOMIC DNA]</scope>
    <source>
        <strain evidence="5 6">S-A1</strain>
    </source>
</reference>
<organism evidence="5 6">
    <name type="scientific">Arthrobacter nitrophenolicus</name>
    <dbReference type="NCBI Taxonomy" id="683150"/>
    <lineage>
        <taxon>Bacteria</taxon>
        <taxon>Bacillati</taxon>
        <taxon>Actinomycetota</taxon>
        <taxon>Actinomycetes</taxon>
        <taxon>Micrococcales</taxon>
        <taxon>Micrococcaceae</taxon>
        <taxon>Arthrobacter</taxon>
    </lineage>
</organism>
<dbReference type="PROSITE" id="PS00455">
    <property type="entry name" value="AMP_BINDING"/>
    <property type="match status" value="1"/>
</dbReference>
<accession>A0A4R5Y5G6</accession>
<comment type="caution">
    <text evidence="5">The sequence shown here is derived from an EMBL/GenBank/DDBJ whole genome shotgun (WGS) entry which is preliminary data.</text>
</comment>
<dbReference type="Pfam" id="PF00501">
    <property type="entry name" value="AMP-binding"/>
    <property type="match status" value="1"/>
</dbReference>
<evidence type="ECO:0000313" key="5">
    <source>
        <dbReference type="EMBL" id="TDL39830.1"/>
    </source>
</evidence>
<protein>
    <submittedName>
        <fullName evidence="5">Long-chain fatty acid--CoA ligase</fullName>
    </submittedName>
</protein>
<sequence>MPFLNRIQRWAAERPDDTAVVIAGRSLSWAELRNAAAGQVAETKAVTALCEANSVDFAVNYAAAVAGGRQCAVLDPAWHKHLQDDIIRRIDSSALPAAVSPDDELHDGPGDSTFLIGLTSGTTSVPKAFTRSRRSWQQSFEASIKFFGLRQDDVTLAPGPLAASLNLYALSECLYAGSEFQTLEHFDVGDVHSAITHDRVTRLVLVPTMLRMLSERGLTGCVDASGVRTIICAGSKLDARTLEAARRWAPHATIYEYYGASELSFVSGAGLPAGQPAAVGGTGIGHPFPGVDVAILDDEGRPVPGGASGNICVRSGMVSNGYLWGDDGQALRSFDAWFTVGDQGYLEAGELHILGRRADMILTSGKNVYPHEVELALAAVPGVAAAVAAGMPDDLRGQRVVAGIVPSAGGITAAQLRAGLEGILPRDKRPLQYFVLSELPVTGAGKISRTMLLDWIHHRDRRVRNLGA</sequence>